<dbReference type="SUPFAM" id="SSF52540">
    <property type="entry name" value="P-loop containing nucleoside triphosphate hydrolases"/>
    <property type="match status" value="1"/>
</dbReference>
<feature type="compositionally biased region" description="Low complexity" evidence="1">
    <location>
        <begin position="1053"/>
        <end position="1062"/>
    </location>
</feature>
<sequence length="1072" mass="122889">MTYMKRLKSPVSPRTPRKNLNSTHNAKQSPDQVIMETGSRPMSKRALASLMVVKQLGDADRRTKYEFKVGLRGESSGKPYIAPEPDPEPTYNLGYMSICQPVGPRLGETERPSTVAWYLQGENGLYRDPSSPRYDSDEIRRKRDVRIPQDRSLMVHGKHIGGESDTCPTPPDLSTTDVEKPKHENSENIFKPDNSPTSSKLIETKPAPVSSGLASPRGSLRPTSPKPSRPLSPKPSRPHSSSPHHRHIAIPTGGGCSSRPCSARSEKSEKTHNFSVKQFNHFCWPDEHLLDEDYIRQREVWAAVNIQRSLIPGFSVVLWRDSIIKTFNRPSLTVNEKPSSLYKGNATHQLYKGNATHKLYKGNATHQLYKGNATHKLYKVNATHKLYKGNATHQLYKSNTTHQLYKGNATHKLYKGNATHQLYKSNATHQLYKGNATHKLYKGNATHKLYKGNTTHQLYKGNATHKLYKGNATHKLYKGNATHKLYKSITTHQLYKGNTTHQLYKGNTTHQLYKGNTTHQLYKGNATHKVYKGNATHQLYKGNTTHQLYKGNTTHQLYKGNTTHQLYKGNTTHQLYKGNATHKLYKGNATHQLYKGNATHKLYKGNTTHQLYKGNATHKLYKGNTTHQLYKGNATHQLYKGNTTHQLYKVPDQFLIVQVTFIKKRFISLHPSRLNQLKHLLDEDYIRQREVWAAVNIQRIFRGFMARQYYQNLQQAEFDRQRKAVLTLQSHMRGFLARKKMELRMKEYKPSTRTKEWARQYKEELKQREAARAQKKHLVLIQLNKGAEKQDEQMKNVKAHQNIYDIYHPTPEGPTKAQKKAAAIIIQRYFRGWFVRRMYQKVKTKALKRTLSFNKFIKGYQTLLYRIQKRYGVTDPTTALQFNELMEYVERLNKYEIAFEKFAVNGTLSYNDIKEYFKACGHQPSQKEIDEAIEIVTKMSAKGRNLTKAEAVEVLFQIYVPKGTGLKLQDVRKSTWLNPLSEGQDIMQLLSKKDLEATNLGKCLEVVANAGKENDEIQELLRPSSARSESKASKKGEKNGKTKQATLAQYPMRPSSSSSSRAKSPKPYKTRR</sequence>
<dbReference type="OMA" id="THQLYKG"/>
<dbReference type="PROSITE" id="PS50096">
    <property type="entry name" value="IQ"/>
    <property type="match status" value="3"/>
</dbReference>
<dbReference type="EMBL" id="DS469522">
    <property type="protein sequence ID" value="EDO47118.1"/>
    <property type="molecule type" value="Genomic_DNA"/>
</dbReference>
<feature type="compositionally biased region" description="Basic residues" evidence="1">
    <location>
        <begin position="1063"/>
        <end position="1072"/>
    </location>
</feature>
<dbReference type="PANTHER" id="PTHR35978">
    <property type="entry name" value="IQ DOMAIN-CONTAINING PROTEIN M"/>
    <property type="match status" value="1"/>
</dbReference>
<dbReference type="eggNOG" id="ENOG502RZP8">
    <property type="taxonomic scope" value="Eukaryota"/>
</dbReference>
<dbReference type="HOGENOM" id="CLU_287475_0_0_1"/>
<dbReference type="InParanoid" id="A7RNC8"/>
<dbReference type="InterPro" id="IPR011992">
    <property type="entry name" value="EF-hand-dom_pair"/>
</dbReference>
<dbReference type="SUPFAM" id="SSF47473">
    <property type="entry name" value="EF-hand"/>
    <property type="match status" value="1"/>
</dbReference>
<evidence type="ECO:0000256" key="1">
    <source>
        <dbReference type="SAM" id="MobiDB-lite"/>
    </source>
</evidence>
<dbReference type="PANTHER" id="PTHR35978:SF1">
    <property type="entry name" value="IQ DOMAIN-CONTAINING PROTEIN M"/>
    <property type="match status" value="1"/>
</dbReference>
<accession>A7RNC8</accession>
<dbReference type="Proteomes" id="UP000001593">
    <property type="component" value="Unassembled WGS sequence"/>
</dbReference>
<evidence type="ECO:0000313" key="2">
    <source>
        <dbReference type="EMBL" id="EDO47118.1"/>
    </source>
</evidence>
<proteinExistence type="predicted"/>
<dbReference type="Gene3D" id="1.10.238.10">
    <property type="entry name" value="EF-hand"/>
    <property type="match status" value="1"/>
</dbReference>
<dbReference type="InterPro" id="IPR027417">
    <property type="entry name" value="P-loop_NTPase"/>
</dbReference>
<feature type="compositionally biased region" description="Polar residues" evidence="1">
    <location>
        <begin position="18"/>
        <end position="31"/>
    </location>
</feature>
<dbReference type="CDD" id="cd23767">
    <property type="entry name" value="IQCD"/>
    <property type="match status" value="2"/>
</dbReference>
<feature type="region of interest" description="Disordered" evidence="1">
    <location>
        <begin position="124"/>
        <end position="264"/>
    </location>
</feature>
<feature type="compositionally biased region" description="Pro residues" evidence="1">
    <location>
        <begin position="224"/>
        <end position="235"/>
    </location>
</feature>
<dbReference type="InterPro" id="IPR000048">
    <property type="entry name" value="IQ_motif_EF-hand-BS"/>
</dbReference>
<feature type="region of interest" description="Disordered" evidence="1">
    <location>
        <begin position="1020"/>
        <end position="1072"/>
    </location>
</feature>
<feature type="compositionally biased region" description="Basic and acidic residues" evidence="1">
    <location>
        <begin position="134"/>
        <end position="149"/>
    </location>
</feature>
<evidence type="ECO:0000313" key="3">
    <source>
        <dbReference type="Proteomes" id="UP000001593"/>
    </source>
</evidence>
<keyword evidence="3" id="KW-1185">Reference proteome</keyword>
<reference evidence="2 3" key="1">
    <citation type="journal article" date="2007" name="Science">
        <title>Sea anemone genome reveals ancestral eumetazoan gene repertoire and genomic organization.</title>
        <authorList>
            <person name="Putnam N.H."/>
            <person name="Srivastava M."/>
            <person name="Hellsten U."/>
            <person name="Dirks B."/>
            <person name="Chapman J."/>
            <person name="Salamov A."/>
            <person name="Terry A."/>
            <person name="Shapiro H."/>
            <person name="Lindquist E."/>
            <person name="Kapitonov V.V."/>
            <person name="Jurka J."/>
            <person name="Genikhovich G."/>
            <person name="Grigoriev I.V."/>
            <person name="Lucas S.M."/>
            <person name="Steele R.E."/>
            <person name="Finnerty J.R."/>
            <person name="Technau U."/>
            <person name="Martindale M.Q."/>
            <person name="Rokhsar D.S."/>
        </authorList>
    </citation>
    <scope>NUCLEOTIDE SEQUENCE [LARGE SCALE GENOMIC DNA]</scope>
    <source>
        <strain evidence="3">CH2 X CH6</strain>
    </source>
</reference>
<dbReference type="Pfam" id="PF00612">
    <property type="entry name" value="IQ"/>
    <property type="match status" value="3"/>
</dbReference>
<dbReference type="AlphaFoldDB" id="A7RNC8"/>
<dbReference type="Gene3D" id="1.20.5.190">
    <property type="match status" value="1"/>
</dbReference>
<feature type="compositionally biased region" description="Basic and acidic residues" evidence="1">
    <location>
        <begin position="177"/>
        <end position="186"/>
    </location>
</feature>
<protein>
    <submittedName>
        <fullName evidence="2">Uncharacterized protein</fullName>
    </submittedName>
</protein>
<feature type="compositionally biased region" description="Basic and acidic residues" evidence="1">
    <location>
        <begin position="1028"/>
        <end position="1040"/>
    </location>
</feature>
<organism evidence="2 3">
    <name type="scientific">Nematostella vectensis</name>
    <name type="common">Starlet sea anemone</name>
    <dbReference type="NCBI Taxonomy" id="45351"/>
    <lineage>
        <taxon>Eukaryota</taxon>
        <taxon>Metazoa</taxon>
        <taxon>Cnidaria</taxon>
        <taxon>Anthozoa</taxon>
        <taxon>Hexacorallia</taxon>
        <taxon>Actiniaria</taxon>
        <taxon>Edwardsiidae</taxon>
        <taxon>Nematostella</taxon>
    </lineage>
</organism>
<name>A7RNC8_NEMVE</name>
<feature type="region of interest" description="Disordered" evidence="1">
    <location>
        <begin position="1"/>
        <end position="41"/>
    </location>
</feature>
<gene>
    <name evidence="2" type="ORF">NEMVEDRAFT_v1g239561</name>
</gene>
<dbReference type="SMART" id="SM00015">
    <property type="entry name" value="IQ"/>
    <property type="match status" value="3"/>
</dbReference>